<name>A0AAD6V8U5_9AGAR</name>
<dbReference type="AlphaFoldDB" id="A0AAD6V8U5"/>
<comment type="caution">
    <text evidence="1">The sequence shown here is derived from an EMBL/GenBank/DDBJ whole genome shotgun (WGS) entry which is preliminary data.</text>
</comment>
<evidence type="ECO:0000313" key="2">
    <source>
        <dbReference type="Proteomes" id="UP001219525"/>
    </source>
</evidence>
<accession>A0AAD6V8U5</accession>
<dbReference type="Proteomes" id="UP001219525">
    <property type="component" value="Unassembled WGS sequence"/>
</dbReference>
<gene>
    <name evidence="1" type="ORF">GGX14DRAFT_397325</name>
</gene>
<evidence type="ECO:0000313" key="1">
    <source>
        <dbReference type="EMBL" id="KAJ7206058.1"/>
    </source>
</evidence>
<proteinExistence type="predicted"/>
<protein>
    <submittedName>
        <fullName evidence="1">Uncharacterized protein</fullName>
    </submittedName>
</protein>
<dbReference type="EMBL" id="JARJCW010000041">
    <property type="protein sequence ID" value="KAJ7206058.1"/>
    <property type="molecule type" value="Genomic_DNA"/>
</dbReference>
<sequence length="222" mass="24896">MSLCMRRLDVARATHTTTTTRRQVRLRPHFDHAHYKARACGYPEHRMTVLVDRGRAGIFLGRGRGAGSGFSFSKPHLRSANWNGMRGKGDGVYLLKEHELEVFVLEDLVETEVESSEDGGALIRKRDGVRLNVLELEPLERLEGNKGEGLRLNKWAVVEGLLNLERALIPKGVDPLSSVHPGHGTWEQDWRAGPARRTSIFFSCSGWPDSNLGYREGNLPSM</sequence>
<keyword evidence="2" id="KW-1185">Reference proteome</keyword>
<reference evidence="1" key="1">
    <citation type="submission" date="2023-03" db="EMBL/GenBank/DDBJ databases">
        <title>Massive genome expansion in bonnet fungi (Mycena s.s.) driven by repeated elements and novel gene families across ecological guilds.</title>
        <authorList>
            <consortium name="Lawrence Berkeley National Laboratory"/>
            <person name="Harder C.B."/>
            <person name="Miyauchi S."/>
            <person name="Viragh M."/>
            <person name="Kuo A."/>
            <person name="Thoen E."/>
            <person name="Andreopoulos B."/>
            <person name="Lu D."/>
            <person name="Skrede I."/>
            <person name="Drula E."/>
            <person name="Henrissat B."/>
            <person name="Morin E."/>
            <person name="Kohler A."/>
            <person name="Barry K."/>
            <person name="LaButti K."/>
            <person name="Morin E."/>
            <person name="Salamov A."/>
            <person name="Lipzen A."/>
            <person name="Mereny Z."/>
            <person name="Hegedus B."/>
            <person name="Baldrian P."/>
            <person name="Stursova M."/>
            <person name="Weitz H."/>
            <person name="Taylor A."/>
            <person name="Grigoriev I.V."/>
            <person name="Nagy L.G."/>
            <person name="Martin F."/>
            <person name="Kauserud H."/>
        </authorList>
    </citation>
    <scope>NUCLEOTIDE SEQUENCE</scope>
    <source>
        <strain evidence="1">9144</strain>
    </source>
</reference>
<organism evidence="1 2">
    <name type="scientific">Mycena pura</name>
    <dbReference type="NCBI Taxonomy" id="153505"/>
    <lineage>
        <taxon>Eukaryota</taxon>
        <taxon>Fungi</taxon>
        <taxon>Dikarya</taxon>
        <taxon>Basidiomycota</taxon>
        <taxon>Agaricomycotina</taxon>
        <taxon>Agaricomycetes</taxon>
        <taxon>Agaricomycetidae</taxon>
        <taxon>Agaricales</taxon>
        <taxon>Marasmiineae</taxon>
        <taxon>Mycenaceae</taxon>
        <taxon>Mycena</taxon>
    </lineage>
</organism>